<dbReference type="EnsemblProtists" id="HpaT810279">
    <property type="protein sequence ID" value="HpaP810279"/>
    <property type="gene ID" value="HpaG810279"/>
</dbReference>
<dbReference type="HOGENOM" id="CLU_1974775_0_0_1"/>
<organism evidence="1 2">
    <name type="scientific">Hyaloperonospora arabidopsidis (strain Emoy2)</name>
    <name type="common">Downy mildew agent</name>
    <name type="synonym">Peronospora arabidopsidis</name>
    <dbReference type="NCBI Taxonomy" id="559515"/>
    <lineage>
        <taxon>Eukaryota</taxon>
        <taxon>Sar</taxon>
        <taxon>Stramenopiles</taxon>
        <taxon>Oomycota</taxon>
        <taxon>Peronosporomycetes</taxon>
        <taxon>Peronosporales</taxon>
        <taxon>Peronosporaceae</taxon>
        <taxon>Hyaloperonospora</taxon>
    </lineage>
</organism>
<dbReference type="Proteomes" id="UP000011713">
    <property type="component" value="Unassembled WGS sequence"/>
</dbReference>
<dbReference type="EMBL" id="JH597954">
    <property type="status" value="NOT_ANNOTATED_CDS"/>
    <property type="molecule type" value="Genomic_DNA"/>
</dbReference>
<name>M4BUU0_HYAAE</name>
<evidence type="ECO:0000313" key="1">
    <source>
        <dbReference type="EnsemblProtists" id="HpaP810279"/>
    </source>
</evidence>
<reference evidence="1" key="2">
    <citation type="submission" date="2015-06" db="UniProtKB">
        <authorList>
            <consortium name="EnsemblProtists"/>
        </authorList>
    </citation>
    <scope>IDENTIFICATION</scope>
    <source>
        <strain evidence="1">Emoy2</strain>
    </source>
</reference>
<reference evidence="2" key="1">
    <citation type="journal article" date="2010" name="Science">
        <title>Signatures of adaptation to obligate biotrophy in the Hyaloperonospora arabidopsidis genome.</title>
        <authorList>
            <person name="Baxter L."/>
            <person name="Tripathy S."/>
            <person name="Ishaque N."/>
            <person name="Boot N."/>
            <person name="Cabral A."/>
            <person name="Kemen E."/>
            <person name="Thines M."/>
            <person name="Ah-Fong A."/>
            <person name="Anderson R."/>
            <person name="Badejoko W."/>
            <person name="Bittner-Eddy P."/>
            <person name="Boore J.L."/>
            <person name="Chibucos M.C."/>
            <person name="Coates M."/>
            <person name="Dehal P."/>
            <person name="Delehaunty K."/>
            <person name="Dong S."/>
            <person name="Downton P."/>
            <person name="Dumas B."/>
            <person name="Fabro G."/>
            <person name="Fronick C."/>
            <person name="Fuerstenberg S.I."/>
            <person name="Fulton L."/>
            <person name="Gaulin E."/>
            <person name="Govers F."/>
            <person name="Hughes L."/>
            <person name="Humphray S."/>
            <person name="Jiang R.H."/>
            <person name="Judelson H."/>
            <person name="Kamoun S."/>
            <person name="Kyung K."/>
            <person name="Meijer H."/>
            <person name="Minx P."/>
            <person name="Morris P."/>
            <person name="Nelson J."/>
            <person name="Phuntumart V."/>
            <person name="Qutob D."/>
            <person name="Rehmany A."/>
            <person name="Rougon-Cardoso A."/>
            <person name="Ryden P."/>
            <person name="Torto-Alalibo T."/>
            <person name="Studholme D."/>
            <person name="Wang Y."/>
            <person name="Win J."/>
            <person name="Wood J."/>
            <person name="Clifton S.W."/>
            <person name="Rogers J."/>
            <person name="Van den Ackerveken G."/>
            <person name="Jones J.D."/>
            <person name="McDowell J.M."/>
            <person name="Beynon J."/>
            <person name="Tyler B.M."/>
        </authorList>
    </citation>
    <scope>NUCLEOTIDE SEQUENCE [LARGE SCALE GENOMIC DNA]</scope>
    <source>
        <strain evidence="2">Emoy2</strain>
    </source>
</reference>
<evidence type="ECO:0000313" key="2">
    <source>
        <dbReference type="Proteomes" id="UP000011713"/>
    </source>
</evidence>
<dbReference type="InParanoid" id="M4BUU0"/>
<sequence length="127" mass="14386">MSTVTGSGRRQVTIRAFAGRERRCAQWIKTLYDILLAEFRRFKATGVKFSSAPLAIIARDIVLTSTEFAVKFSDPRMLILLTTSRSLKRSKSAGYNSTWIMMRMQTGKMLCSLEKEAHIDERGLPHA</sequence>
<accession>M4BUU0</accession>
<protein>
    <submittedName>
        <fullName evidence="1">Uncharacterized protein</fullName>
    </submittedName>
</protein>
<dbReference type="VEuPathDB" id="FungiDB:HpaG810279"/>
<dbReference type="AlphaFoldDB" id="M4BUU0"/>
<proteinExistence type="predicted"/>
<keyword evidence="2" id="KW-1185">Reference proteome</keyword>